<feature type="region of interest" description="Disordered" evidence="1">
    <location>
        <begin position="62"/>
        <end position="111"/>
    </location>
</feature>
<protein>
    <recommendedName>
        <fullName evidence="5">Secreted protein</fullName>
    </recommendedName>
</protein>
<evidence type="ECO:0000313" key="3">
    <source>
        <dbReference type="EMBL" id="KAL1253557.1"/>
    </source>
</evidence>
<dbReference type="Proteomes" id="UP001558613">
    <property type="component" value="Unassembled WGS sequence"/>
</dbReference>
<gene>
    <name evidence="3" type="ORF">QQF64_018250</name>
</gene>
<dbReference type="EMBL" id="JAYMGO010000021">
    <property type="protein sequence ID" value="KAL1253557.1"/>
    <property type="molecule type" value="Genomic_DNA"/>
</dbReference>
<keyword evidence="4" id="KW-1185">Reference proteome</keyword>
<feature type="signal peptide" evidence="2">
    <location>
        <begin position="1"/>
        <end position="21"/>
    </location>
</feature>
<sequence>MANRVDITAAVLNFLFPCVSAHNKMSNGHTKAHRRKQQQLKSARVWWCYQAACRAVISRRKLHSHTAARSDTRGTRAQITAQCHPRQKHLCEQTASPLQTGIRRSRSRSSV</sequence>
<feature type="chain" id="PRO_5046422754" description="Secreted protein" evidence="2">
    <location>
        <begin position="22"/>
        <end position="111"/>
    </location>
</feature>
<evidence type="ECO:0008006" key="5">
    <source>
        <dbReference type="Google" id="ProtNLM"/>
    </source>
</evidence>
<evidence type="ECO:0000256" key="2">
    <source>
        <dbReference type="SAM" id="SignalP"/>
    </source>
</evidence>
<keyword evidence="2" id="KW-0732">Signal</keyword>
<accession>A0ABR3LPK6</accession>
<name>A0ABR3LPK6_9TELE</name>
<reference evidence="3 4" key="1">
    <citation type="submission" date="2023-09" db="EMBL/GenBank/DDBJ databases">
        <authorList>
            <person name="Wang M."/>
        </authorList>
    </citation>
    <scope>NUCLEOTIDE SEQUENCE [LARGE SCALE GENOMIC DNA]</scope>
    <source>
        <strain evidence="3">GT-2023</strain>
        <tissue evidence="3">Liver</tissue>
    </source>
</reference>
<evidence type="ECO:0000256" key="1">
    <source>
        <dbReference type="SAM" id="MobiDB-lite"/>
    </source>
</evidence>
<proteinExistence type="predicted"/>
<organism evidence="3 4">
    <name type="scientific">Cirrhinus molitorella</name>
    <name type="common">mud carp</name>
    <dbReference type="NCBI Taxonomy" id="172907"/>
    <lineage>
        <taxon>Eukaryota</taxon>
        <taxon>Metazoa</taxon>
        <taxon>Chordata</taxon>
        <taxon>Craniata</taxon>
        <taxon>Vertebrata</taxon>
        <taxon>Euteleostomi</taxon>
        <taxon>Actinopterygii</taxon>
        <taxon>Neopterygii</taxon>
        <taxon>Teleostei</taxon>
        <taxon>Ostariophysi</taxon>
        <taxon>Cypriniformes</taxon>
        <taxon>Cyprinidae</taxon>
        <taxon>Labeoninae</taxon>
        <taxon>Labeonini</taxon>
        <taxon>Cirrhinus</taxon>
    </lineage>
</organism>
<evidence type="ECO:0000313" key="4">
    <source>
        <dbReference type="Proteomes" id="UP001558613"/>
    </source>
</evidence>
<comment type="caution">
    <text evidence="3">The sequence shown here is derived from an EMBL/GenBank/DDBJ whole genome shotgun (WGS) entry which is preliminary data.</text>
</comment>